<sequence>MFFNSDHTSLPNLSITKPKSALNQSVDTEQDVFFQKQKEILNNSILWTIKELELSKRNYIINSAYKIKAKNEILVIDSAIMIDSSNYTTDDSLMLELIEKLENNENKSFNLKKDLSKFNVLLKSRLSWVSYSKLKKLEQKNKRKWNKIEYGYKEIVNSIKPNTEILIKLNSYASILYQNYLKKFDQIAKNYLKFSKYIEENKANDDNNIYLGFHSGIAVLIWPLKSKNIIIEMMIMMMI</sequence>
<comment type="caution">
    <text evidence="1">The sequence shown here is derived from an EMBL/GenBank/DDBJ whole genome shotgun (WGS) entry which is preliminary data.</text>
</comment>
<name>A0AAU9KDN3_9CILI</name>
<organism evidence="1 2">
    <name type="scientific">Blepharisma stoltei</name>
    <dbReference type="NCBI Taxonomy" id="1481888"/>
    <lineage>
        <taxon>Eukaryota</taxon>
        <taxon>Sar</taxon>
        <taxon>Alveolata</taxon>
        <taxon>Ciliophora</taxon>
        <taxon>Postciliodesmatophora</taxon>
        <taxon>Heterotrichea</taxon>
        <taxon>Heterotrichida</taxon>
        <taxon>Blepharismidae</taxon>
        <taxon>Blepharisma</taxon>
    </lineage>
</organism>
<proteinExistence type="predicted"/>
<protein>
    <submittedName>
        <fullName evidence="1">Uncharacterized protein</fullName>
    </submittedName>
</protein>
<accession>A0AAU9KDN3</accession>
<reference evidence="1" key="1">
    <citation type="submission" date="2021-09" db="EMBL/GenBank/DDBJ databases">
        <authorList>
            <consortium name="AG Swart"/>
            <person name="Singh M."/>
            <person name="Singh A."/>
            <person name="Seah K."/>
            <person name="Emmerich C."/>
        </authorList>
    </citation>
    <scope>NUCLEOTIDE SEQUENCE</scope>
    <source>
        <strain evidence="1">ATCC30299</strain>
    </source>
</reference>
<keyword evidence="2" id="KW-1185">Reference proteome</keyword>
<dbReference type="AlphaFoldDB" id="A0AAU9KDN3"/>
<dbReference type="EMBL" id="CAJZBQ010000062">
    <property type="protein sequence ID" value="CAG9335400.1"/>
    <property type="molecule type" value="Genomic_DNA"/>
</dbReference>
<evidence type="ECO:0000313" key="1">
    <source>
        <dbReference type="EMBL" id="CAG9335400.1"/>
    </source>
</evidence>
<gene>
    <name evidence="1" type="ORF">BSTOLATCC_MIC63873</name>
</gene>
<dbReference type="Proteomes" id="UP001162131">
    <property type="component" value="Unassembled WGS sequence"/>
</dbReference>
<evidence type="ECO:0000313" key="2">
    <source>
        <dbReference type="Proteomes" id="UP001162131"/>
    </source>
</evidence>